<name>A0A9Q0RDQ3_ANAIG</name>
<evidence type="ECO:0000256" key="3">
    <source>
        <dbReference type="ARBA" id="ARBA00022692"/>
    </source>
</evidence>
<keyword evidence="4" id="KW-0256">Endoplasmic reticulum</keyword>
<keyword evidence="8" id="KW-0325">Glycoprotein</keyword>
<evidence type="ECO:0000256" key="4">
    <source>
        <dbReference type="ARBA" id="ARBA00022824"/>
    </source>
</evidence>
<evidence type="ECO:0000313" key="11">
    <source>
        <dbReference type="EMBL" id="KAJ5076856.1"/>
    </source>
</evidence>
<evidence type="ECO:0000259" key="10">
    <source>
        <dbReference type="SMART" id="SM00244"/>
    </source>
</evidence>
<dbReference type="EMBL" id="JAPDFW010000059">
    <property type="protein sequence ID" value="KAJ5076856.1"/>
    <property type="molecule type" value="Genomic_DNA"/>
</dbReference>
<feature type="domain" description="Band 7" evidence="10">
    <location>
        <begin position="21"/>
        <end position="180"/>
    </location>
</feature>
<sequence>MASLFFVFLPLVIGIIAVLLNGIHHIPEGYIGLYWRGGALLPSYEEPGYHLKFPFLTTVEICTNINIPCGTSGGVMLYFEKIEVVNRLKKLYAWDTIKNYTTQYDKIWIYEKIAHEINQFCSLHTLEEVYITLFDTIDERLSEALQESINVWAPGIELISIRVTKPIVPKAIMRNYEEIEKKKTELKIADQEQQISERKAETERMKANIEAQKEKEVSIIKMQQEIEEKKSLQQMSEIEDQIHSAKIKKEADSFYYQTMKEAEAYSQLLTPEYLKMKMIESISQTSKVYYGPNIEDVFNLKFDQIESLTEMLQNPEKEDQKIK</sequence>
<evidence type="ECO:0000256" key="7">
    <source>
        <dbReference type="ARBA" id="ARBA00023136"/>
    </source>
</evidence>
<reference evidence="11" key="1">
    <citation type="submission" date="2022-10" db="EMBL/GenBank/DDBJ databases">
        <title>Novel sulphate-reducing endosymbionts in the free-living metamonad Anaeramoeba.</title>
        <authorList>
            <person name="Jerlstrom-Hultqvist J."/>
            <person name="Cepicka I."/>
            <person name="Gallot-Lavallee L."/>
            <person name="Salas-Leiva D."/>
            <person name="Curtis B.A."/>
            <person name="Zahonova K."/>
            <person name="Pipaliya S."/>
            <person name="Dacks J."/>
            <person name="Roger A.J."/>
        </authorList>
    </citation>
    <scope>NUCLEOTIDE SEQUENCE</scope>
    <source>
        <strain evidence="11">BMAN</strain>
    </source>
</reference>
<dbReference type="GO" id="GO:0031625">
    <property type="term" value="F:ubiquitin protein ligase binding"/>
    <property type="evidence" value="ECO:0007669"/>
    <property type="project" value="InterPro"/>
</dbReference>
<keyword evidence="6" id="KW-1133">Transmembrane helix</keyword>
<dbReference type="GO" id="GO:0005789">
    <property type="term" value="C:endoplasmic reticulum membrane"/>
    <property type="evidence" value="ECO:0007669"/>
    <property type="project" value="UniProtKB-SubCell"/>
</dbReference>
<keyword evidence="7" id="KW-0472">Membrane</keyword>
<evidence type="ECO:0000256" key="5">
    <source>
        <dbReference type="ARBA" id="ARBA00022968"/>
    </source>
</evidence>
<keyword evidence="9" id="KW-0175">Coiled coil</keyword>
<dbReference type="PANTHER" id="PTHR15351">
    <property type="entry name" value="ERLIN (ER LIPID RAFT ASSOCIATED PROTEIN) HOMOLOG"/>
    <property type="match status" value="1"/>
</dbReference>
<dbReference type="Pfam" id="PF01145">
    <property type="entry name" value="Band_7"/>
    <property type="match status" value="1"/>
</dbReference>
<keyword evidence="5" id="KW-0735">Signal-anchor</keyword>
<dbReference type="Proteomes" id="UP001149090">
    <property type="component" value="Unassembled WGS sequence"/>
</dbReference>
<protein>
    <submittedName>
        <fullName evidence="11">Erlin (Er lipid raft associated protein)</fullName>
    </submittedName>
</protein>
<evidence type="ECO:0000256" key="2">
    <source>
        <dbReference type="ARBA" id="ARBA00008164"/>
    </source>
</evidence>
<evidence type="ECO:0000256" key="8">
    <source>
        <dbReference type="ARBA" id="ARBA00023180"/>
    </source>
</evidence>
<dbReference type="OrthoDB" id="77368at2759"/>
<dbReference type="GO" id="GO:0032933">
    <property type="term" value="P:SREBP signaling pathway"/>
    <property type="evidence" value="ECO:0007669"/>
    <property type="project" value="TreeGrafter"/>
</dbReference>
<keyword evidence="12" id="KW-1185">Reference proteome</keyword>
<accession>A0A9Q0RDQ3</accession>
<dbReference type="InterPro" id="IPR001107">
    <property type="entry name" value="Band_7"/>
</dbReference>
<dbReference type="SMART" id="SM00244">
    <property type="entry name" value="PHB"/>
    <property type="match status" value="1"/>
</dbReference>
<gene>
    <name evidence="11" type="ORF">M0811_00174</name>
</gene>
<dbReference type="GO" id="GO:0015485">
    <property type="term" value="F:cholesterol binding"/>
    <property type="evidence" value="ECO:0007669"/>
    <property type="project" value="TreeGrafter"/>
</dbReference>
<keyword evidence="3" id="KW-0812">Transmembrane</keyword>
<dbReference type="AlphaFoldDB" id="A0A9Q0RDQ3"/>
<comment type="subcellular location">
    <subcellularLocation>
        <location evidence="1">Endoplasmic reticulum membrane</location>
        <topology evidence="1">Single-pass type II membrane protein</topology>
    </subcellularLocation>
</comment>
<evidence type="ECO:0000256" key="6">
    <source>
        <dbReference type="ARBA" id="ARBA00022989"/>
    </source>
</evidence>
<evidence type="ECO:0000256" key="1">
    <source>
        <dbReference type="ARBA" id="ARBA00004648"/>
    </source>
</evidence>
<dbReference type="InterPro" id="IPR033294">
    <property type="entry name" value="Erlin1/2"/>
</dbReference>
<evidence type="ECO:0000256" key="9">
    <source>
        <dbReference type="SAM" id="Coils"/>
    </source>
</evidence>
<feature type="coiled-coil region" evidence="9">
    <location>
        <begin position="181"/>
        <end position="215"/>
    </location>
</feature>
<comment type="caution">
    <text evidence="11">The sequence shown here is derived from an EMBL/GenBank/DDBJ whole genome shotgun (WGS) entry which is preliminary data.</text>
</comment>
<proteinExistence type="inferred from homology"/>
<dbReference type="OMA" id="YNMVRNF"/>
<evidence type="ECO:0000313" key="12">
    <source>
        <dbReference type="Proteomes" id="UP001149090"/>
    </source>
</evidence>
<organism evidence="11 12">
    <name type="scientific">Anaeramoeba ignava</name>
    <name type="common">Anaerobic marine amoeba</name>
    <dbReference type="NCBI Taxonomy" id="1746090"/>
    <lineage>
        <taxon>Eukaryota</taxon>
        <taxon>Metamonada</taxon>
        <taxon>Anaeramoebidae</taxon>
        <taxon>Anaeramoeba</taxon>
    </lineage>
</organism>
<comment type="similarity">
    <text evidence="2">Belongs to the band 7/mec-2 family.</text>
</comment>
<dbReference type="PANTHER" id="PTHR15351:SF3">
    <property type="entry name" value="ERLIN"/>
    <property type="match status" value="1"/>
</dbReference>